<evidence type="ECO:0000259" key="1">
    <source>
        <dbReference type="Pfam" id="PF00089"/>
    </source>
</evidence>
<dbReference type="OrthoDB" id="60866at2759"/>
<protein>
    <submittedName>
        <fullName evidence="4">Peptidase S1 domain-containing protein</fullName>
    </submittedName>
</protein>
<reference evidence="4" key="1">
    <citation type="submission" date="2017-02" db="UniProtKB">
        <authorList>
            <consortium name="WormBaseParasite"/>
        </authorList>
    </citation>
    <scope>IDENTIFICATION</scope>
</reference>
<dbReference type="InterPro" id="IPR001254">
    <property type="entry name" value="Trypsin_dom"/>
</dbReference>
<evidence type="ECO:0000313" key="2">
    <source>
        <dbReference type="EMBL" id="VDN04301.1"/>
    </source>
</evidence>
<proteinExistence type="predicted"/>
<dbReference type="GO" id="GO:0006508">
    <property type="term" value="P:proteolysis"/>
    <property type="evidence" value="ECO:0007669"/>
    <property type="project" value="InterPro"/>
</dbReference>
<keyword evidence="3" id="KW-1185">Reference proteome</keyword>
<dbReference type="GO" id="GO:0004252">
    <property type="term" value="F:serine-type endopeptidase activity"/>
    <property type="evidence" value="ECO:0007669"/>
    <property type="project" value="InterPro"/>
</dbReference>
<reference evidence="2 3" key="2">
    <citation type="submission" date="2018-11" db="EMBL/GenBank/DDBJ databases">
        <authorList>
            <consortium name="Pathogen Informatics"/>
        </authorList>
    </citation>
    <scope>NUCLEOTIDE SEQUENCE [LARGE SCALE GENOMIC DNA]</scope>
</reference>
<dbReference type="Pfam" id="PF00089">
    <property type="entry name" value="Trypsin"/>
    <property type="match status" value="1"/>
</dbReference>
<dbReference type="InterPro" id="IPR009003">
    <property type="entry name" value="Peptidase_S1_PA"/>
</dbReference>
<evidence type="ECO:0000313" key="3">
    <source>
        <dbReference type="Proteomes" id="UP000276776"/>
    </source>
</evidence>
<dbReference type="WBParaSite" id="TCLT_0000691001-mRNA-1">
    <property type="protein sequence ID" value="TCLT_0000691001-mRNA-1"/>
    <property type="gene ID" value="TCLT_0000691001"/>
</dbReference>
<organism evidence="4">
    <name type="scientific">Thelazia callipaeda</name>
    <name type="common">Oriental eyeworm</name>
    <name type="synonym">Parasitic nematode</name>
    <dbReference type="NCBI Taxonomy" id="103827"/>
    <lineage>
        <taxon>Eukaryota</taxon>
        <taxon>Metazoa</taxon>
        <taxon>Ecdysozoa</taxon>
        <taxon>Nematoda</taxon>
        <taxon>Chromadorea</taxon>
        <taxon>Rhabditida</taxon>
        <taxon>Spirurina</taxon>
        <taxon>Spiruromorpha</taxon>
        <taxon>Thelazioidea</taxon>
        <taxon>Thelaziidae</taxon>
        <taxon>Thelazia</taxon>
    </lineage>
</organism>
<name>A0A0N5D216_THECL</name>
<evidence type="ECO:0000313" key="4">
    <source>
        <dbReference type="WBParaSite" id="TCLT_0000691001-mRNA-1"/>
    </source>
</evidence>
<dbReference type="AlphaFoldDB" id="A0A0N5D216"/>
<accession>A0A0N5D216</accession>
<gene>
    <name evidence="2" type="ORF">TCLT_LOCUS6899</name>
</gene>
<dbReference type="Proteomes" id="UP000276776">
    <property type="component" value="Unassembled WGS sequence"/>
</dbReference>
<dbReference type="Gene3D" id="2.40.10.10">
    <property type="entry name" value="Trypsin-like serine proteases"/>
    <property type="match status" value="2"/>
</dbReference>
<feature type="domain" description="Peptidase S1" evidence="1">
    <location>
        <begin position="68"/>
        <end position="155"/>
    </location>
</feature>
<sequence length="206" mass="23410">MVFQIKYITLIFKDSAGVVDFALFTLDVPLPVCQTRRGRMFSIIKLPVEDIQADKWKFFEPSEKYVNECAIFGYGSSEKGGPDGELRRASNLSVLEVNRRLLIPLQMDRKKGRICGGDSGGPFVCDTDYGERLYGLLSHSEPLIYSQPPSCYGEVEAYLFDVMSGTREMLPHVKEALVKLNKLDEFIDDNSKCEVWKAETKNDRNF</sequence>
<dbReference type="EMBL" id="UYYF01004456">
    <property type="protein sequence ID" value="VDN04301.1"/>
    <property type="molecule type" value="Genomic_DNA"/>
</dbReference>
<dbReference type="OMA" id="TNISVWE"/>
<dbReference type="InterPro" id="IPR043504">
    <property type="entry name" value="Peptidase_S1_PA_chymotrypsin"/>
</dbReference>
<dbReference type="SUPFAM" id="SSF50494">
    <property type="entry name" value="Trypsin-like serine proteases"/>
    <property type="match status" value="1"/>
</dbReference>